<dbReference type="InterPro" id="IPR001220">
    <property type="entry name" value="Legume_lectin_dom"/>
</dbReference>
<dbReference type="FunFam" id="1.10.510.10:FF:000522">
    <property type="entry name" value="L-type lectin-domain containing receptor kinase IX.1"/>
    <property type="match status" value="1"/>
</dbReference>
<feature type="compositionally biased region" description="Polar residues" evidence="15">
    <location>
        <begin position="740"/>
        <end position="755"/>
    </location>
</feature>
<feature type="compositionally biased region" description="Polar residues" evidence="15">
    <location>
        <begin position="433"/>
        <end position="445"/>
    </location>
</feature>
<evidence type="ECO:0000256" key="10">
    <source>
        <dbReference type="ARBA" id="ARBA00022741"/>
    </source>
</evidence>
<keyword evidence="11" id="KW-0067">ATP-binding</keyword>
<dbReference type="GO" id="GO:0004674">
    <property type="term" value="F:protein serine/threonine kinase activity"/>
    <property type="evidence" value="ECO:0007669"/>
    <property type="project" value="UniProtKB-KW"/>
</dbReference>
<comment type="similarity">
    <text evidence="3">In the C-terminal section; belongs to the protein kinase superfamily. Ser/Thr protein kinase family.</text>
</comment>
<evidence type="ECO:0000256" key="14">
    <source>
        <dbReference type="ARBA" id="ARBA00023180"/>
    </source>
</evidence>
<dbReference type="Gene3D" id="3.30.200.20">
    <property type="entry name" value="Phosphorylase Kinase, domain 1"/>
    <property type="match status" value="1"/>
</dbReference>
<keyword evidence="6" id="KW-0808">Transferase</keyword>
<evidence type="ECO:0000256" key="13">
    <source>
        <dbReference type="ARBA" id="ARBA00023136"/>
    </source>
</evidence>
<feature type="transmembrane region" description="Helical" evidence="16">
    <location>
        <begin position="332"/>
        <end position="358"/>
    </location>
</feature>
<feature type="region of interest" description="Disordered" evidence="15">
    <location>
        <begin position="433"/>
        <end position="453"/>
    </location>
</feature>
<reference evidence="19 20" key="1">
    <citation type="submission" date="2024-02" db="EMBL/GenBank/DDBJ databases">
        <title>High-quality chromosome-scale genome assembly of Pensacola bahiagrass (Paspalum notatum Flugge var. saurae).</title>
        <authorList>
            <person name="Vega J.M."/>
            <person name="Podio M."/>
            <person name="Orjuela J."/>
            <person name="Siena L.A."/>
            <person name="Pessino S.C."/>
            <person name="Combes M.C."/>
            <person name="Mariac C."/>
            <person name="Albertini E."/>
            <person name="Pupilli F."/>
            <person name="Ortiz J.P.A."/>
            <person name="Leblanc O."/>
        </authorList>
    </citation>
    <scope>NUCLEOTIDE SEQUENCE [LARGE SCALE GENOMIC DNA]</scope>
    <source>
        <strain evidence="19">R1</strain>
        <tissue evidence="19">Leaf</tissue>
    </source>
</reference>
<evidence type="ECO:0000313" key="19">
    <source>
        <dbReference type="EMBL" id="WVZ61742.1"/>
    </source>
</evidence>
<keyword evidence="9" id="KW-0430">Lectin</keyword>
<keyword evidence="6" id="KW-0418">Kinase</keyword>
<feature type="chain" id="PRO_5042892003" description="non-specific serine/threonine protein kinase" evidence="17">
    <location>
        <begin position="31"/>
        <end position="755"/>
    </location>
</feature>
<dbReference type="GO" id="GO:0005524">
    <property type="term" value="F:ATP binding"/>
    <property type="evidence" value="ECO:0007669"/>
    <property type="project" value="UniProtKB-KW"/>
</dbReference>
<keyword evidence="5" id="KW-1003">Cell membrane</keyword>
<feature type="domain" description="Protein kinase" evidence="18">
    <location>
        <begin position="408"/>
        <end position="699"/>
    </location>
</feature>
<dbReference type="SUPFAM" id="SSF56112">
    <property type="entry name" value="Protein kinase-like (PK-like)"/>
    <property type="match status" value="1"/>
</dbReference>
<feature type="region of interest" description="Disordered" evidence="15">
    <location>
        <begin position="726"/>
        <end position="755"/>
    </location>
</feature>
<evidence type="ECO:0000256" key="12">
    <source>
        <dbReference type="ARBA" id="ARBA00022989"/>
    </source>
</evidence>
<evidence type="ECO:0000256" key="6">
    <source>
        <dbReference type="ARBA" id="ARBA00022527"/>
    </source>
</evidence>
<dbReference type="InterPro" id="IPR000719">
    <property type="entry name" value="Prot_kinase_dom"/>
</dbReference>
<dbReference type="GO" id="GO:0051707">
    <property type="term" value="P:response to other organism"/>
    <property type="evidence" value="ECO:0007669"/>
    <property type="project" value="UniProtKB-ARBA"/>
</dbReference>
<evidence type="ECO:0000256" key="15">
    <source>
        <dbReference type="SAM" id="MobiDB-lite"/>
    </source>
</evidence>
<keyword evidence="13 16" id="KW-0472">Membrane</keyword>
<dbReference type="PROSITE" id="PS50011">
    <property type="entry name" value="PROTEIN_KINASE_DOM"/>
    <property type="match status" value="1"/>
</dbReference>
<dbReference type="Pfam" id="PF07714">
    <property type="entry name" value="PK_Tyr_Ser-Thr"/>
    <property type="match status" value="1"/>
</dbReference>
<evidence type="ECO:0000256" key="11">
    <source>
        <dbReference type="ARBA" id="ARBA00022840"/>
    </source>
</evidence>
<dbReference type="InterPro" id="IPR050528">
    <property type="entry name" value="L-type_Lectin-RKs"/>
</dbReference>
<dbReference type="Pfam" id="PF00139">
    <property type="entry name" value="Lectin_legB"/>
    <property type="match status" value="1"/>
</dbReference>
<comment type="similarity">
    <text evidence="2">In the N-terminal section; belongs to the leguminous lectin family.</text>
</comment>
<dbReference type="InterPro" id="IPR011009">
    <property type="entry name" value="Kinase-like_dom_sf"/>
</dbReference>
<evidence type="ECO:0000256" key="17">
    <source>
        <dbReference type="SAM" id="SignalP"/>
    </source>
</evidence>
<dbReference type="PANTHER" id="PTHR27007">
    <property type="match status" value="1"/>
</dbReference>
<name>A0AAQ3SXB7_PASNO</name>
<dbReference type="InterPro" id="IPR019825">
    <property type="entry name" value="Lectin_legB_Mn/Ca_BS"/>
</dbReference>
<dbReference type="CDD" id="cd06899">
    <property type="entry name" value="lectin_legume_LecRK_Arcelin_ConA"/>
    <property type="match status" value="1"/>
</dbReference>
<evidence type="ECO:0000256" key="3">
    <source>
        <dbReference type="ARBA" id="ARBA00010217"/>
    </source>
</evidence>
<dbReference type="SMART" id="SM00220">
    <property type="entry name" value="S_TKc"/>
    <property type="match status" value="1"/>
</dbReference>
<dbReference type="GO" id="GO:0006952">
    <property type="term" value="P:defense response"/>
    <property type="evidence" value="ECO:0007669"/>
    <property type="project" value="UniProtKB-ARBA"/>
</dbReference>
<keyword evidence="20" id="KW-1185">Reference proteome</keyword>
<feature type="signal peptide" evidence="17">
    <location>
        <begin position="1"/>
        <end position="30"/>
    </location>
</feature>
<accession>A0AAQ3SXB7</accession>
<comment type="subcellular location">
    <subcellularLocation>
        <location evidence="1">Cell membrane</location>
        <topology evidence="1">Single-pass type I membrane protein</topology>
    </subcellularLocation>
</comment>
<keyword evidence="10" id="KW-0547">Nucleotide-binding</keyword>
<dbReference type="Proteomes" id="UP001341281">
    <property type="component" value="Chromosome 03"/>
</dbReference>
<keyword evidence="6" id="KW-0723">Serine/threonine-protein kinase</keyword>
<sequence>MAASSSLASICCCFLTGLLLLCMHVPSSSSVSFSYNFSDIPSDPCRDASIVCHDDASFVPPAIELTKNTQTSPTSYSKGRVWHAQPVPLWDAATGEVASFTAAFSFNITPTNFPIPACKNWLSTTGDGMAFFLAPYSSRGGGVVLANASSGGDLDLFNTSSHFNATGDGRAVAVEFDTFINVWDGDGDGGDQDGGGGEQHVGIDVNSIKSAAKTDVTPSEMNLTAPVAKVAVVRYNNATRLLAVDLRIGDAVYRVNATVDFKKSLPGTVAVGFSAATGDCVEAHQILSWSFNSTLALPAPPAPAPAPAPQPLLVSSSSPAPAIKWEPSTKELLLLIKVLVPVASVLLVCAAAVGLLWLMRRKRTGNDVDSSECDDEQRRGEADDLERGVATGPRRYLYRELAAATGDFAEENLLGRGGFGSVYQGRLLPIVPTSSDGGSHGQQEQRVAIKKFSPESSQSRKEFEAEVRIISRLRHRNLVQLLGWCDSRRGLLLVYELVREGSLDKHIHSTERILTWPERYKIIQGLGSALHYLHRDWDQRVVHGDVKPSNIMLDSSYNTKLGDFGLARIGDHGAGPQTTDLVKGTMGYIDPEFVNTHRRSTESDIYSFGIVLLEIVSGRPPVTRLDPSFTLLGWVESLCRQGAILDAADARLRGDAGADGERQMERALVVGLWCAQRHPAERPSIAEALQALQSEDGKLSSALSLQIVGYRTAAVSMGDSGGVSAGSSSFSSGGVRSSANTGTTDSSGSFANLPG</sequence>
<dbReference type="PROSITE" id="PS00307">
    <property type="entry name" value="LECTIN_LEGUME_BETA"/>
    <property type="match status" value="1"/>
</dbReference>
<dbReference type="CDD" id="cd14066">
    <property type="entry name" value="STKc_IRAK"/>
    <property type="match status" value="1"/>
</dbReference>
<feature type="compositionally biased region" description="Low complexity" evidence="15">
    <location>
        <begin position="726"/>
        <end position="739"/>
    </location>
</feature>
<gene>
    <name evidence="19" type="ORF">U9M48_011566</name>
</gene>
<evidence type="ECO:0000256" key="1">
    <source>
        <dbReference type="ARBA" id="ARBA00004251"/>
    </source>
</evidence>
<evidence type="ECO:0000256" key="4">
    <source>
        <dbReference type="ARBA" id="ARBA00012513"/>
    </source>
</evidence>
<evidence type="ECO:0000256" key="5">
    <source>
        <dbReference type="ARBA" id="ARBA00022475"/>
    </source>
</evidence>
<feature type="region of interest" description="Disordered" evidence="15">
    <location>
        <begin position="366"/>
        <end position="386"/>
    </location>
</feature>
<dbReference type="GO" id="GO:0005886">
    <property type="term" value="C:plasma membrane"/>
    <property type="evidence" value="ECO:0007669"/>
    <property type="project" value="UniProtKB-SubCell"/>
</dbReference>
<dbReference type="PROSITE" id="PS00108">
    <property type="entry name" value="PROTEIN_KINASE_ST"/>
    <property type="match status" value="1"/>
</dbReference>
<evidence type="ECO:0000256" key="16">
    <source>
        <dbReference type="SAM" id="Phobius"/>
    </source>
</evidence>
<dbReference type="Gene3D" id="1.10.510.10">
    <property type="entry name" value="Transferase(Phosphotransferase) domain 1"/>
    <property type="match status" value="1"/>
</dbReference>
<keyword evidence="8 17" id="KW-0732">Signal</keyword>
<dbReference type="InterPro" id="IPR001245">
    <property type="entry name" value="Ser-Thr/Tyr_kinase_cat_dom"/>
</dbReference>
<evidence type="ECO:0000259" key="18">
    <source>
        <dbReference type="PROSITE" id="PS50011"/>
    </source>
</evidence>
<feature type="compositionally biased region" description="Basic and acidic residues" evidence="15">
    <location>
        <begin position="376"/>
        <end position="386"/>
    </location>
</feature>
<evidence type="ECO:0000256" key="9">
    <source>
        <dbReference type="ARBA" id="ARBA00022734"/>
    </source>
</evidence>
<dbReference type="AlphaFoldDB" id="A0AAQ3SXB7"/>
<evidence type="ECO:0000256" key="2">
    <source>
        <dbReference type="ARBA" id="ARBA00008536"/>
    </source>
</evidence>
<dbReference type="EMBL" id="CP144747">
    <property type="protein sequence ID" value="WVZ61742.1"/>
    <property type="molecule type" value="Genomic_DNA"/>
</dbReference>
<dbReference type="GO" id="GO:0030246">
    <property type="term" value="F:carbohydrate binding"/>
    <property type="evidence" value="ECO:0007669"/>
    <property type="project" value="UniProtKB-KW"/>
</dbReference>
<proteinExistence type="inferred from homology"/>
<evidence type="ECO:0000313" key="20">
    <source>
        <dbReference type="Proteomes" id="UP001341281"/>
    </source>
</evidence>
<dbReference type="Gene3D" id="2.60.120.200">
    <property type="match status" value="1"/>
</dbReference>
<keyword evidence="12 16" id="KW-1133">Transmembrane helix</keyword>
<dbReference type="SUPFAM" id="SSF49899">
    <property type="entry name" value="Concanavalin A-like lectins/glucanases"/>
    <property type="match status" value="1"/>
</dbReference>
<keyword evidence="14" id="KW-0325">Glycoprotein</keyword>
<evidence type="ECO:0000256" key="7">
    <source>
        <dbReference type="ARBA" id="ARBA00022692"/>
    </source>
</evidence>
<evidence type="ECO:0000256" key="8">
    <source>
        <dbReference type="ARBA" id="ARBA00022729"/>
    </source>
</evidence>
<protein>
    <recommendedName>
        <fullName evidence="4">non-specific serine/threonine protein kinase</fullName>
        <ecNumber evidence="4">2.7.11.1</ecNumber>
    </recommendedName>
</protein>
<dbReference type="InterPro" id="IPR008271">
    <property type="entry name" value="Ser/Thr_kinase_AS"/>
</dbReference>
<organism evidence="19 20">
    <name type="scientific">Paspalum notatum var. saurae</name>
    <dbReference type="NCBI Taxonomy" id="547442"/>
    <lineage>
        <taxon>Eukaryota</taxon>
        <taxon>Viridiplantae</taxon>
        <taxon>Streptophyta</taxon>
        <taxon>Embryophyta</taxon>
        <taxon>Tracheophyta</taxon>
        <taxon>Spermatophyta</taxon>
        <taxon>Magnoliopsida</taxon>
        <taxon>Liliopsida</taxon>
        <taxon>Poales</taxon>
        <taxon>Poaceae</taxon>
        <taxon>PACMAD clade</taxon>
        <taxon>Panicoideae</taxon>
        <taxon>Andropogonodae</taxon>
        <taxon>Paspaleae</taxon>
        <taxon>Paspalinae</taxon>
        <taxon>Paspalum</taxon>
    </lineage>
</organism>
<dbReference type="InterPro" id="IPR013320">
    <property type="entry name" value="ConA-like_dom_sf"/>
</dbReference>
<keyword evidence="7 16" id="KW-0812">Transmembrane</keyword>
<dbReference type="EC" id="2.7.11.1" evidence="4"/>